<feature type="transmembrane region" description="Helical" evidence="2">
    <location>
        <begin position="53"/>
        <end position="75"/>
    </location>
</feature>
<evidence type="ECO:0000313" key="4">
    <source>
        <dbReference type="Proteomes" id="UP000192923"/>
    </source>
</evidence>
<dbReference type="STRING" id="1760988.SAMN02949497_0390"/>
<reference evidence="3 4" key="1">
    <citation type="submission" date="2016-12" db="EMBL/GenBank/DDBJ databases">
        <authorList>
            <person name="Song W.-J."/>
            <person name="Kurnit D.M."/>
        </authorList>
    </citation>
    <scope>NUCLEOTIDE SEQUENCE [LARGE SCALE GENOMIC DNA]</scope>
    <source>
        <strain evidence="3 4">175</strain>
    </source>
</reference>
<dbReference type="PANTHER" id="PTHR20992:SF9">
    <property type="entry name" value="AT15442P-RELATED"/>
    <property type="match status" value="1"/>
</dbReference>
<feature type="transmembrane region" description="Helical" evidence="2">
    <location>
        <begin position="29"/>
        <end position="46"/>
    </location>
</feature>
<dbReference type="InterPro" id="IPR005240">
    <property type="entry name" value="DUF389"/>
</dbReference>
<name>A0A1Y6D433_9GAMM</name>
<dbReference type="Proteomes" id="UP000192923">
    <property type="component" value="Unassembled WGS sequence"/>
</dbReference>
<keyword evidence="2" id="KW-1133">Transmembrane helix</keyword>
<dbReference type="Pfam" id="PF04087">
    <property type="entry name" value="DUF389"/>
    <property type="match status" value="1"/>
</dbReference>
<dbReference type="NCBIfam" id="TIGR00341">
    <property type="entry name" value="TIGR00341 family protein"/>
    <property type="match status" value="1"/>
</dbReference>
<gene>
    <name evidence="3" type="ORF">SAMN02949497_0390</name>
</gene>
<evidence type="ECO:0000256" key="1">
    <source>
        <dbReference type="SAM" id="MobiDB-lite"/>
    </source>
</evidence>
<evidence type="ECO:0000256" key="2">
    <source>
        <dbReference type="SAM" id="Phobius"/>
    </source>
</evidence>
<keyword evidence="4" id="KW-1185">Reference proteome</keyword>
<sequence length="576" mass="62353">MNAQSKHAPRIPLLKVYENIAAGSHPHRSFYVLVTLSTVIAGFGLLSNSAPVVIGAMLVAPLMVPIVGMAFALSVGDEHLFRDASLAEFWGVVLSVAVSYLIGSLALDVDFGPEIMARTVPTTYDIFVALAAGLAGAYSMVDERVNAALPGVAIATSLVPPLTVSGLCLAQGRMDLAGSAFLLFFANFLSIQLASAAIFIRFGFNRVAFEEDHGRITFRVLLRRFGLSFVLLVAVAAFMSKTLYAMATEKAFHRRLEAVARAEVQRRLGAQLADLRYVRDGNGSVNAVVSILTPQEYLPGDVEALEKSVKNALGLAMHITVRSLLSKDADSHGPVFMLDEDKLKREQASREARFLSEATRLLNAQLAEVPGARLADIRREQDETNQVIAVVRTPEAIAPERIKRIQDGLRETLDPTLRLIVRSVLTRDADGDHYLYEADPKEKHGEQIAGEALEFFKQLESALQTAIAAARKGAALLEFRYTQQEDGLFVLAVVSTPDNFTPKQVGKIQAGLQTGFNRPIRLVVRSVVGVDTGAEAYIPSLDESPLQKGTPPQPQPEPIDNVPEAGESVPGIHAAD</sequence>
<dbReference type="PANTHER" id="PTHR20992">
    <property type="entry name" value="AT15442P-RELATED"/>
    <property type="match status" value="1"/>
</dbReference>
<feature type="transmembrane region" description="Helical" evidence="2">
    <location>
        <begin position="87"/>
        <end position="111"/>
    </location>
</feature>
<feature type="transmembrane region" description="Helical" evidence="2">
    <location>
        <begin position="123"/>
        <end position="141"/>
    </location>
</feature>
<keyword evidence="2" id="KW-0472">Membrane</keyword>
<organism evidence="3 4">
    <name type="scientific">Methylomagnum ishizawai</name>
    <dbReference type="NCBI Taxonomy" id="1760988"/>
    <lineage>
        <taxon>Bacteria</taxon>
        <taxon>Pseudomonadati</taxon>
        <taxon>Pseudomonadota</taxon>
        <taxon>Gammaproteobacteria</taxon>
        <taxon>Methylococcales</taxon>
        <taxon>Methylococcaceae</taxon>
        <taxon>Methylomagnum</taxon>
    </lineage>
</organism>
<dbReference type="RefSeq" id="WP_085216401.1">
    <property type="nucleotide sequence ID" value="NZ_FXAM01000002.1"/>
</dbReference>
<dbReference type="AlphaFoldDB" id="A0A1Y6D433"/>
<dbReference type="EMBL" id="FXAM01000002">
    <property type="protein sequence ID" value="SMF97366.1"/>
    <property type="molecule type" value="Genomic_DNA"/>
</dbReference>
<keyword evidence="2" id="KW-0812">Transmembrane</keyword>
<proteinExistence type="predicted"/>
<accession>A0A1Y6D433</accession>
<protein>
    <submittedName>
        <fullName evidence="3">TIGR00341 family protein</fullName>
    </submittedName>
</protein>
<feature type="transmembrane region" description="Helical" evidence="2">
    <location>
        <begin position="147"/>
        <end position="169"/>
    </location>
</feature>
<feature type="region of interest" description="Disordered" evidence="1">
    <location>
        <begin position="539"/>
        <end position="576"/>
    </location>
</feature>
<feature type="transmembrane region" description="Helical" evidence="2">
    <location>
        <begin position="224"/>
        <end position="246"/>
    </location>
</feature>
<evidence type="ECO:0000313" key="3">
    <source>
        <dbReference type="EMBL" id="SMF97366.1"/>
    </source>
</evidence>
<feature type="transmembrane region" description="Helical" evidence="2">
    <location>
        <begin position="181"/>
        <end position="204"/>
    </location>
</feature>
<dbReference type="OrthoDB" id="9790659at2"/>